<evidence type="ECO:0000313" key="2">
    <source>
        <dbReference type="Proteomes" id="UP000592780"/>
    </source>
</evidence>
<organism evidence="1 2">
    <name type="scientific">Paraburkholderia atlantica</name>
    <dbReference type="NCBI Taxonomy" id="2654982"/>
    <lineage>
        <taxon>Bacteria</taxon>
        <taxon>Pseudomonadati</taxon>
        <taxon>Pseudomonadota</taxon>
        <taxon>Betaproteobacteria</taxon>
        <taxon>Burkholderiales</taxon>
        <taxon>Burkholderiaceae</taxon>
        <taxon>Paraburkholderia</taxon>
    </lineage>
</organism>
<dbReference type="Proteomes" id="UP000592780">
    <property type="component" value="Unassembled WGS sequence"/>
</dbReference>
<sequence>MAAFDWQGAVLAVLLGLATPVLAEPLQIAGLCPPGAASLAAEVLVPRFQLNAKAVLTFSLDDQRVHISPWPAQLPADLGAQYVAARTVVHPAGPMRIVTFRRAQDADAWLRMAAGGGQRSLLLPDRIVGRINDGFVYLLDHNEPRRVDVNQPVTLTDDAHRECWQFVLLNTSMPQKSQVDAEPRADWYMRRIACPQE</sequence>
<dbReference type="RefSeq" id="WP_018438267.1">
    <property type="nucleotide sequence ID" value="NZ_JACHDD010000061.1"/>
</dbReference>
<evidence type="ECO:0000313" key="1">
    <source>
        <dbReference type="EMBL" id="MBB5429825.1"/>
    </source>
</evidence>
<keyword evidence="2" id="KW-1185">Reference proteome</keyword>
<accession>A0A6I1QBM8</accession>
<name>A0A6I1QBM8_PARAM</name>
<gene>
    <name evidence="1" type="ORF">HDG40_008028</name>
</gene>
<dbReference type="OrthoDB" id="8780294at2"/>
<reference evidence="1 2" key="1">
    <citation type="submission" date="2020-08" db="EMBL/GenBank/DDBJ databases">
        <title>Genomic Encyclopedia of Type Strains, Phase IV (KMG-V): Genome sequencing to study the core and pangenomes of soil and plant-associated prokaryotes.</title>
        <authorList>
            <person name="Whitman W."/>
        </authorList>
    </citation>
    <scope>NUCLEOTIDE SEQUENCE [LARGE SCALE GENOMIC DNA]</scope>
    <source>
        <strain evidence="1 2">JPY158</strain>
    </source>
</reference>
<protein>
    <submittedName>
        <fullName evidence="1">Uncharacterized protein</fullName>
    </submittedName>
</protein>
<dbReference type="EMBL" id="JACHDD010000061">
    <property type="protein sequence ID" value="MBB5429825.1"/>
    <property type="molecule type" value="Genomic_DNA"/>
</dbReference>
<proteinExistence type="predicted"/>
<dbReference type="AlphaFoldDB" id="A0A6I1QBM8"/>
<comment type="caution">
    <text evidence="1">The sequence shown here is derived from an EMBL/GenBank/DDBJ whole genome shotgun (WGS) entry which is preliminary data.</text>
</comment>